<sequence length="121" mass="13104">MASRWRHQITDAALYRYDSRPLRASMRSLTFLSSSAYSSASRTMRSMSSSDRRPFSAVIVIFSALPVPLSSALTCRIPFASISKVTSIWGTPRGAGGMPVSSNLPSLCENQPVSRVVASMA</sequence>
<dbReference type="Proteomes" id="UP000789595">
    <property type="component" value="Unassembled WGS sequence"/>
</dbReference>
<name>A0A8J2S5G1_9STRA</name>
<proteinExistence type="predicted"/>
<protein>
    <submittedName>
        <fullName evidence="1">Uncharacterized protein</fullName>
    </submittedName>
</protein>
<accession>A0A8J2S5G1</accession>
<gene>
    <name evidence="1" type="ORF">PECAL_1P02770</name>
</gene>
<comment type="caution">
    <text evidence="1">The sequence shown here is derived from an EMBL/GenBank/DDBJ whole genome shotgun (WGS) entry which is preliminary data.</text>
</comment>
<evidence type="ECO:0000313" key="2">
    <source>
        <dbReference type="Proteomes" id="UP000789595"/>
    </source>
</evidence>
<evidence type="ECO:0000313" key="1">
    <source>
        <dbReference type="EMBL" id="CAH0363935.1"/>
    </source>
</evidence>
<dbReference type="OrthoDB" id="7471102at2759"/>
<organism evidence="1 2">
    <name type="scientific">Pelagomonas calceolata</name>
    <dbReference type="NCBI Taxonomy" id="35677"/>
    <lineage>
        <taxon>Eukaryota</taxon>
        <taxon>Sar</taxon>
        <taxon>Stramenopiles</taxon>
        <taxon>Ochrophyta</taxon>
        <taxon>Pelagophyceae</taxon>
        <taxon>Pelagomonadales</taxon>
        <taxon>Pelagomonadaceae</taxon>
        <taxon>Pelagomonas</taxon>
    </lineage>
</organism>
<reference evidence="1" key="1">
    <citation type="submission" date="2021-11" db="EMBL/GenBank/DDBJ databases">
        <authorList>
            <consortium name="Genoscope - CEA"/>
            <person name="William W."/>
        </authorList>
    </citation>
    <scope>NUCLEOTIDE SEQUENCE</scope>
</reference>
<dbReference type="AlphaFoldDB" id="A0A8J2S5G1"/>
<dbReference type="EMBL" id="CAKKNE010000001">
    <property type="protein sequence ID" value="CAH0363935.1"/>
    <property type="molecule type" value="Genomic_DNA"/>
</dbReference>
<keyword evidence="2" id="KW-1185">Reference proteome</keyword>